<reference evidence="2" key="1">
    <citation type="submission" date="2017-06" db="EMBL/GenBank/DDBJ databases">
        <authorList>
            <person name="LiPuma J."/>
            <person name="Spilker T."/>
        </authorList>
    </citation>
    <scope>NUCLEOTIDE SEQUENCE [LARGE SCALE GENOMIC DNA]</scope>
    <source>
        <strain evidence="2">AU17325</strain>
    </source>
</reference>
<comment type="caution">
    <text evidence="1">The sequence shown here is derived from an EMBL/GenBank/DDBJ whole genome shotgun (WGS) entry which is preliminary data.</text>
</comment>
<dbReference type="EMBL" id="NKFA01000002">
    <property type="protein sequence ID" value="OXI49519.1"/>
    <property type="molecule type" value="Genomic_DNA"/>
</dbReference>
<dbReference type="AlphaFoldDB" id="A0A228J529"/>
<reference evidence="1 2" key="2">
    <citation type="submission" date="2017-08" db="EMBL/GenBank/DDBJ databases">
        <title>WGS of novel Burkholderia cepaca complex species.</title>
        <authorList>
            <person name="Lipuma J."/>
            <person name="Spilker T."/>
        </authorList>
    </citation>
    <scope>NUCLEOTIDE SEQUENCE [LARGE SCALE GENOMIC DNA]</scope>
    <source>
        <strain evidence="1 2">AU17325</strain>
    </source>
</reference>
<organism evidence="1 2">
    <name type="scientific">Burkholderia aenigmatica</name>
    <dbReference type="NCBI Taxonomy" id="2015348"/>
    <lineage>
        <taxon>Bacteria</taxon>
        <taxon>Pseudomonadati</taxon>
        <taxon>Pseudomonadota</taxon>
        <taxon>Betaproteobacteria</taxon>
        <taxon>Burkholderiales</taxon>
        <taxon>Burkholderiaceae</taxon>
        <taxon>Burkholderia</taxon>
        <taxon>Burkholderia cepacia complex</taxon>
    </lineage>
</organism>
<name>A0A228J529_9BURK</name>
<accession>A0A228J529</accession>
<sequence length="160" mass="17395">MGPVFFKETSAILGDDMRKILLAALIFTAAQSAMAQCSITSNRSDTVGKLLQSRGWNFRNFDVVCEKLKRANAVINISGDASVLAGMSYGWALLTVADRKTGLGINDYTAGHTIMNTYASQDKAYDLLYEAINEAANNWDGLDNALATLNEKRKKFGASN</sequence>
<evidence type="ECO:0000313" key="2">
    <source>
        <dbReference type="Proteomes" id="UP000214600"/>
    </source>
</evidence>
<protein>
    <submittedName>
        <fullName evidence="1">Uncharacterized protein</fullName>
    </submittedName>
</protein>
<proteinExistence type="predicted"/>
<dbReference type="Proteomes" id="UP000214600">
    <property type="component" value="Unassembled WGS sequence"/>
</dbReference>
<evidence type="ECO:0000313" key="1">
    <source>
        <dbReference type="EMBL" id="OXI49519.1"/>
    </source>
</evidence>
<gene>
    <name evidence="1" type="ORF">CFB84_01910</name>
</gene>